<dbReference type="Proteomes" id="UP000008063">
    <property type="component" value="Unassembled WGS sequence"/>
</dbReference>
<evidence type="ECO:0000313" key="2">
    <source>
        <dbReference type="Proteomes" id="UP000008063"/>
    </source>
</evidence>
<keyword evidence="2" id="KW-1185">Reference proteome</keyword>
<dbReference type="STRING" id="936435.F8PYF6"/>
<dbReference type="Gene3D" id="1.20.1280.50">
    <property type="match status" value="1"/>
</dbReference>
<dbReference type="AlphaFoldDB" id="F8PYF6"/>
<sequence length="159" mass="18085">MSTNPCAYDICALVDAHVKLGDVAQQEIDEISDKITDLQTKHNNLLRHIIHIQISIRHLQARAAHIRNQSAPVSRLPSDILALIFEECRHLPPTWFGVKRVLPIEVRLSHVTRRWREVAIGIPSLWSSIKYPMLHGEGSILEYVKRSNGCLLDVHLGPR</sequence>
<organism evidence="2">
    <name type="scientific">Serpula lacrymans var. lacrymans (strain S7.3)</name>
    <name type="common">Dry rot fungus</name>
    <dbReference type="NCBI Taxonomy" id="936435"/>
    <lineage>
        <taxon>Eukaryota</taxon>
        <taxon>Fungi</taxon>
        <taxon>Dikarya</taxon>
        <taxon>Basidiomycota</taxon>
        <taxon>Agaricomycotina</taxon>
        <taxon>Agaricomycetes</taxon>
        <taxon>Agaricomycetidae</taxon>
        <taxon>Boletales</taxon>
        <taxon>Coniophorineae</taxon>
        <taxon>Serpulaceae</taxon>
        <taxon>Serpula</taxon>
    </lineage>
</organism>
<gene>
    <name evidence="1" type="ORF">SERLA73DRAFT_181647</name>
</gene>
<reference evidence="2" key="1">
    <citation type="journal article" date="2011" name="Science">
        <title>The plant cell wall-decomposing machinery underlies the functional diversity of forest fungi.</title>
        <authorList>
            <person name="Eastwood D.C."/>
            <person name="Floudas D."/>
            <person name="Binder M."/>
            <person name="Majcherczyk A."/>
            <person name="Schneider P."/>
            <person name="Aerts A."/>
            <person name="Asiegbu F.O."/>
            <person name="Baker S.E."/>
            <person name="Barry K."/>
            <person name="Bendiksby M."/>
            <person name="Blumentritt M."/>
            <person name="Coutinho P.M."/>
            <person name="Cullen D."/>
            <person name="de Vries R.P."/>
            <person name="Gathman A."/>
            <person name="Goodell B."/>
            <person name="Henrissat B."/>
            <person name="Ihrmark K."/>
            <person name="Kauserud H."/>
            <person name="Kohler A."/>
            <person name="LaButti K."/>
            <person name="Lapidus A."/>
            <person name="Lavin J.L."/>
            <person name="Lee Y.-H."/>
            <person name="Lindquist E."/>
            <person name="Lilly W."/>
            <person name="Lucas S."/>
            <person name="Morin E."/>
            <person name="Murat C."/>
            <person name="Oguiza J.A."/>
            <person name="Park J."/>
            <person name="Pisabarro A.G."/>
            <person name="Riley R."/>
            <person name="Rosling A."/>
            <person name="Salamov A."/>
            <person name="Schmidt O."/>
            <person name="Schmutz J."/>
            <person name="Skrede I."/>
            <person name="Stenlid J."/>
            <person name="Wiebenga A."/>
            <person name="Xie X."/>
            <person name="Kuees U."/>
            <person name="Hibbett D.S."/>
            <person name="Hoffmeister D."/>
            <person name="Hoegberg N."/>
            <person name="Martin F."/>
            <person name="Grigoriev I.V."/>
            <person name="Watkinson S.C."/>
        </authorList>
    </citation>
    <scope>NUCLEOTIDE SEQUENCE [LARGE SCALE GENOMIC DNA]</scope>
    <source>
        <strain evidence="2">strain S7.3</strain>
    </source>
</reference>
<proteinExistence type="predicted"/>
<dbReference type="EMBL" id="GL945480">
    <property type="protein sequence ID" value="EGN98919.1"/>
    <property type="molecule type" value="Genomic_DNA"/>
</dbReference>
<feature type="non-terminal residue" evidence="1">
    <location>
        <position position="159"/>
    </location>
</feature>
<dbReference type="HOGENOM" id="CLU_018544_5_0_1"/>
<accession>F8PYF6</accession>
<name>F8PYF6_SERL3</name>
<dbReference type="OrthoDB" id="2884925at2759"/>
<dbReference type="InParanoid" id="F8PYF6"/>
<evidence type="ECO:0000313" key="1">
    <source>
        <dbReference type="EMBL" id="EGN98919.1"/>
    </source>
</evidence>
<protein>
    <submittedName>
        <fullName evidence="1">Uncharacterized protein</fullName>
    </submittedName>
</protein>